<evidence type="ECO:0000313" key="12">
    <source>
        <dbReference type="Proteomes" id="UP000234951"/>
    </source>
</evidence>
<dbReference type="NCBIfam" id="TIGR00229">
    <property type="entry name" value="sensory_box"/>
    <property type="match status" value="1"/>
</dbReference>
<keyword evidence="6" id="KW-0175">Coiled coil</keyword>
<proteinExistence type="predicted"/>
<dbReference type="Gene3D" id="1.10.8.60">
    <property type="match status" value="1"/>
</dbReference>
<keyword evidence="1" id="KW-0547">Nucleotide-binding</keyword>
<dbReference type="InterPro" id="IPR003593">
    <property type="entry name" value="AAA+_ATPase"/>
</dbReference>
<accession>A0A2N5GFK3</accession>
<dbReference type="PROSITE" id="PS00675">
    <property type="entry name" value="SIGMA54_INTERACT_1"/>
    <property type="match status" value="1"/>
</dbReference>
<evidence type="ECO:0000259" key="9">
    <source>
        <dbReference type="PROSITE" id="PS50113"/>
    </source>
</evidence>
<keyword evidence="13" id="KW-1185">Reference proteome</keyword>
<dbReference type="SUPFAM" id="SSF55785">
    <property type="entry name" value="PYP-like sensor domain (PAS domain)"/>
    <property type="match status" value="1"/>
</dbReference>
<dbReference type="Pfam" id="PF08448">
    <property type="entry name" value="PAS_4"/>
    <property type="match status" value="1"/>
</dbReference>
<dbReference type="InterPro" id="IPR013656">
    <property type="entry name" value="PAS_4"/>
</dbReference>
<dbReference type="InterPro" id="IPR025944">
    <property type="entry name" value="Sigma_54_int_dom_CS"/>
</dbReference>
<dbReference type="InterPro" id="IPR027417">
    <property type="entry name" value="P-loop_NTPase"/>
</dbReference>
<evidence type="ECO:0000313" key="11">
    <source>
        <dbReference type="EMBL" id="PLR89059.1"/>
    </source>
</evidence>
<dbReference type="GO" id="GO:0006355">
    <property type="term" value="P:regulation of DNA-templated transcription"/>
    <property type="evidence" value="ECO:0007669"/>
    <property type="project" value="InterPro"/>
</dbReference>
<feature type="coiled-coil region" evidence="6">
    <location>
        <begin position="221"/>
        <end position="248"/>
    </location>
</feature>
<feature type="domain" description="PAS" evidence="8">
    <location>
        <begin position="111"/>
        <end position="161"/>
    </location>
</feature>
<organism evidence="10 12">
    <name type="scientific">Bacillus canaveralius</name>
    <dbReference type="NCBI Taxonomy" id="1403243"/>
    <lineage>
        <taxon>Bacteria</taxon>
        <taxon>Bacillati</taxon>
        <taxon>Bacillota</taxon>
        <taxon>Bacilli</taxon>
        <taxon>Bacillales</taxon>
        <taxon>Bacillaceae</taxon>
        <taxon>Bacillus</taxon>
    </lineage>
</organism>
<evidence type="ECO:0000259" key="8">
    <source>
        <dbReference type="PROSITE" id="PS50112"/>
    </source>
</evidence>
<dbReference type="OrthoDB" id="9771372at2"/>
<dbReference type="SUPFAM" id="SSF46689">
    <property type="entry name" value="Homeodomain-like"/>
    <property type="match status" value="1"/>
</dbReference>
<feature type="domain" description="PAC" evidence="9">
    <location>
        <begin position="178"/>
        <end position="230"/>
    </location>
</feature>
<dbReference type="PROSITE" id="PS50113">
    <property type="entry name" value="PAC"/>
    <property type="match status" value="1"/>
</dbReference>
<dbReference type="Proteomes" id="UP000235114">
    <property type="component" value="Unassembled WGS sequence"/>
</dbReference>
<keyword evidence="5" id="KW-0804">Transcription</keyword>
<dbReference type="PANTHER" id="PTHR32071:SF57">
    <property type="entry name" value="C4-DICARBOXYLATE TRANSPORT TRANSCRIPTIONAL REGULATORY PROTEIN DCTD"/>
    <property type="match status" value="1"/>
</dbReference>
<reference evidence="10 12" key="1">
    <citation type="submission" date="2017-11" db="EMBL/GenBank/DDBJ databases">
        <title>Comparitive Functional Genomics of Dry Heat Resistant strains isolated from the Viking Spacecraft.</title>
        <authorList>
            <person name="Seuylemezian A."/>
            <person name="Cooper K."/>
            <person name="Vaishampayan P."/>
        </authorList>
    </citation>
    <scope>NUCLEOTIDE SEQUENCE [LARGE SCALE GENOMIC DNA]</scope>
    <source>
        <strain evidence="10 12">M4.6</strain>
    </source>
</reference>
<sequence length="564" mass="64675">MYFINRENHCLFNVLPFGLAFFDLSYNLQKLNNVVTENIFNSKDLLKYLKETINTKQSQEGILIEYDFKAFISYYVPVVENNRDITGVLVVLQPLNKFGNFNKQFQHYEELSMDLKAIFDTSYDVIYVSDADGNTLRVSSACEKLWGKKQADLVGRNVLELEAEGIYKPSITRLVLEKGEKISTIQVTKTGRRLMVVGTPIKDENGKIVRVVNASRDITEVSKLNAEIDEMKQLINGYKLELMELRKETNQQKQIIFNSRDMEKVFDLAERVAQVDSTVLILGESGVGKEVIANYIHRSSNRDDKPFIKINCGAIPEDLLESELFGYEKGAFTGANREGKMGLFEAANEGSLFLDEIGEMSLQLQVKLLRVLQEQEVMRIGGTKSIGVNVRIITATNKNLKEEIKKGKFREDLYYRLNVVPLLIPPLRKRREDILPLVIHFVDYFNRKYNKNKTFAPALMDILQQYDWPGNVRELQNIVERLVVISDESEVTPVYFSEIMVPRSINQDKVQVLDILPLKECTELAEIQLLKLAKERFNSTVKIAKALNVNQSTISRKIRKIELS</sequence>
<comment type="caution">
    <text evidence="10">The sequence shown here is derived from an EMBL/GenBank/DDBJ whole genome shotgun (WGS) entry which is preliminary data.</text>
</comment>
<dbReference type="AlphaFoldDB" id="A0A2N5GFK3"/>
<evidence type="ECO:0000259" key="7">
    <source>
        <dbReference type="PROSITE" id="PS50045"/>
    </source>
</evidence>
<gene>
    <name evidence="10" type="ORF">CU635_22665</name>
    <name evidence="11" type="ORF">CVD25_21745</name>
</gene>
<dbReference type="SMART" id="SM00091">
    <property type="entry name" value="PAS"/>
    <property type="match status" value="1"/>
</dbReference>
<dbReference type="InterPro" id="IPR035965">
    <property type="entry name" value="PAS-like_dom_sf"/>
</dbReference>
<feature type="domain" description="Sigma-54 factor interaction" evidence="7">
    <location>
        <begin position="255"/>
        <end position="484"/>
    </location>
</feature>
<keyword evidence="4" id="KW-0238">DNA-binding</keyword>
<evidence type="ECO:0000313" key="13">
    <source>
        <dbReference type="Proteomes" id="UP000235114"/>
    </source>
</evidence>
<dbReference type="CDD" id="cd00009">
    <property type="entry name" value="AAA"/>
    <property type="match status" value="1"/>
</dbReference>
<protein>
    <submittedName>
        <fullName evidence="10">Fis family transcriptional regulator</fullName>
    </submittedName>
</protein>
<dbReference type="EMBL" id="PGVD01000087">
    <property type="protein sequence ID" value="PLR89059.1"/>
    <property type="molecule type" value="Genomic_DNA"/>
</dbReference>
<dbReference type="Gene3D" id="1.10.10.60">
    <property type="entry name" value="Homeodomain-like"/>
    <property type="match status" value="1"/>
</dbReference>
<dbReference type="GO" id="GO:0005524">
    <property type="term" value="F:ATP binding"/>
    <property type="evidence" value="ECO:0007669"/>
    <property type="project" value="UniProtKB-KW"/>
</dbReference>
<keyword evidence="3" id="KW-0805">Transcription regulation</keyword>
<evidence type="ECO:0000256" key="6">
    <source>
        <dbReference type="SAM" id="Coils"/>
    </source>
</evidence>
<dbReference type="Pfam" id="PF00158">
    <property type="entry name" value="Sigma54_activat"/>
    <property type="match status" value="1"/>
</dbReference>
<dbReference type="SMART" id="SM00382">
    <property type="entry name" value="AAA"/>
    <property type="match status" value="1"/>
</dbReference>
<evidence type="ECO:0000256" key="1">
    <source>
        <dbReference type="ARBA" id="ARBA00022741"/>
    </source>
</evidence>
<dbReference type="Gene3D" id="3.40.50.300">
    <property type="entry name" value="P-loop containing nucleotide triphosphate hydrolases"/>
    <property type="match status" value="1"/>
</dbReference>
<dbReference type="EMBL" id="PGVA01000094">
    <property type="protein sequence ID" value="PLR79526.1"/>
    <property type="molecule type" value="Genomic_DNA"/>
</dbReference>
<dbReference type="PROSITE" id="PS50112">
    <property type="entry name" value="PAS"/>
    <property type="match status" value="1"/>
</dbReference>
<dbReference type="Pfam" id="PF25601">
    <property type="entry name" value="AAA_lid_14"/>
    <property type="match status" value="1"/>
</dbReference>
<reference evidence="11 13" key="2">
    <citation type="submission" date="2017-12" db="EMBL/GenBank/DDBJ databases">
        <title>Comparative Functional Genomics of Dry Heat Resistant strains isolated from the Viking Spacecraft.</title>
        <authorList>
            <person name="Seuylemezian A."/>
            <person name="Cooper K."/>
            <person name="Vaishampayan P."/>
        </authorList>
    </citation>
    <scope>NUCLEOTIDE SEQUENCE [LARGE SCALE GENOMIC DNA]</scope>
    <source>
        <strain evidence="11 13">ATCC 29669</strain>
    </source>
</reference>
<dbReference type="Proteomes" id="UP000234951">
    <property type="component" value="Unassembled WGS sequence"/>
</dbReference>
<dbReference type="InterPro" id="IPR009057">
    <property type="entry name" value="Homeodomain-like_sf"/>
</dbReference>
<dbReference type="SUPFAM" id="SSF52540">
    <property type="entry name" value="P-loop containing nucleoside triphosphate hydrolases"/>
    <property type="match status" value="1"/>
</dbReference>
<dbReference type="Gene3D" id="3.30.450.20">
    <property type="entry name" value="PAS domain"/>
    <property type="match status" value="1"/>
</dbReference>
<evidence type="ECO:0000256" key="2">
    <source>
        <dbReference type="ARBA" id="ARBA00022840"/>
    </source>
</evidence>
<dbReference type="PROSITE" id="PS00688">
    <property type="entry name" value="SIGMA54_INTERACT_3"/>
    <property type="match status" value="1"/>
</dbReference>
<dbReference type="FunFam" id="3.40.50.300:FF:000006">
    <property type="entry name" value="DNA-binding transcriptional regulator NtrC"/>
    <property type="match status" value="1"/>
</dbReference>
<evidence type="ECO:0000313" key="10">
    <source>
        <dbReference type="EMBL" id="PLR79526.1"/>
    </source>
</evidence>
<dbReference type="PROSITE" id="PS00676">
    <property type="entry name" value="SIGMA54_INTERACT_2"/>
    <property type="match status" value="1"/>
</dbReference>
<dbReference type="GO" id="GO:0003677">
    <property type="term" value="F:DNA binding"/>
    <property type="evidence" value="ECO:0007669"/>
    <property type="project" value="UniProtKB-KW"/>
</dbReference>
<dbReference type="InterPro" id="IPR000014">
    <property type="entry name" value="PAS"/>
</dbReference>
<name>A0A2N5GFK3_9BACI</name>
<dbReference type="InterPro" id="IPR058031">
    <property type="entry name" value="AAA_lid_NorR"/>
</dbReference>
<dbReference type="RefSeq" id="WP_101579613.1">
    <property type="nucleotide sequence ID" value="NZ_PGVA01000094.1"/>
</dbReference>
<dbReference type="PANTHER" id="PTHR32071">
    <property type="entry name" value="TRANSCRIPTIONAL REGULATORY PROTEIN"/>
    <property type="match status" value="1"/>
</dbReference>
<evidence type="ECO:0000256" key="4">
    <source>
        <dbReference type="ARBA" id="ARBA00023125"/>
    </source>
</evidence>
<dbReference type="InterPro" id="IPR025943">
    <property type="entry name" value="Sigma_54_int_dom_ATP-bd_2"/>
</dbReference>
<dbReference type="CDD" id="cd00130">
    <property type="entry name" value="PAS"/>
    <property type="match status" value="1"/>
</dbReference>
<dbReference type="InterPro" id="IPR002078">
    <property type="entry name" value="Sigma_54_int"/>
</dbReference>
<keyword evidence="2" id="KW-0067">ATP-binding</keyword>
<evidence type="ECO:0000256" key="3">
    <source>
        <dbReference type="ARBA" id="ARBA00023015"/>
    </source>
</evidence>
<dbReference type="InterPro" id="IPR025662">
    <property type="entry name" value="Sigma_54_int_dom_ATP-bd_1"/>
</dbReference>
<dbReference type="InterPro" id="IPR000700">
    <property type="entry name" value="PAS-assoc_C"/>
</dbReference>
<evidence type="ECO:0000256" key="5">
    <source>
        <dbReference type="ARBA" id="ARBA00023163"/>
    </source>
</evidence>
<dbReference type="PROSITE" id="PS50045">
    <property type="entry name" value="SIGMA54_INTERACT_4"/>
    <property type="match status" value="1"/>
</dbReference>